<dbReference type="SUPFAM" id="SSF55874">
    <property type="entry name" value="ATPase domain of HSP90 chaperone/DNA topoisomerase II/histidine kinase"/>
    <property type="match status" value="1"/>
</dbReference>
<keyword evidence="18" id="KW-1185">Reference proteome</keyword>
<evidence type="ECO:0000256" key="2">
    <source>
        <dbReference type="ARBA" id="ARBA00004651"/>
    </source>
</evidence>
<evidence type="ECO:0000256" key="5">
    <source>
        <dbReference type="ARBA" id="ARBA00022553"/>
    </source>
</evidence>
<dbReference type="PANTHER" id="PTHR45528">
    <property type="entry name" value="SENSOR HISTIDINE KINASE CPXA"/>
    <property type="match status" value="1"/>
</dbReference>
<dbReference type="GO" id="GO:0005524">
    <property type="term" value="F:ATP binding"/>
    <property type="evidence" value="ECO:0007669"/>
    <property type="project" value="UniProtKB-KW"/>
</dbReference>
<gene>
    <name evidence="17" type="ORF">AN957_04220</name>
</gene>
<dbReference type="PRINTS" id="PR00344">
    <property type="entry name" value="BCTRLSENSOR"/>
</dbReference>
<evidence type="ECO:0000256" key="1">
    <source>
        <dbReference type="ARBA" id="ARBA00000085"/>
    </source>
</evidence>
<organism evidence="17 18">
    <name type="scientific">Cytobacillus solani</name>
    <dbReference type="NCBI Taxonomy" id="1637975"/>
    <lineage>
        <taxon>Bacteria</taxon>
        <taxon>Bacillati</taxon>
        <taxon>Bacillota</taxon>
        <taxon>Bacilli</taxon>
        <taxon>Bacillales</taxon>
        <taxon>Bacillaceae</taxon>
        <taxon>Cytobacillus</taxon>
    </lineage>
</organism>
<evidence type="ECO:0000256" key="9">
    <source>
        <dbReference type="ARBA" id="ARBA00022777"/>
    </source>
</evidence>
<evidence type="ECO:0000313" key="18">
    <source>
        <dbReference type="Proteomes" id="UP000050996"/>
    </source>
</evidence>
<evidence type="ECO:0000256" key="4">
    <source>
        <dbReference type="ARBA" id="ARBA00022475"/>
    </source>
</evidence>
<protein>
    <recommendedName>
        <fullName evidence="3">histidine kinase</fullName>
        <ecNumber evidence="3">2.7.13.3</ecNumber>
    </recommendedName>
</protein>
<dbReference type="Gene3D" id="6.10.340.10">
    <property type="match status" value="1"/>
</dbReference>
<dbReference type="SUPFAM" id="SSF47384">
    <property type="entry name" value="Homodimeric domain of signal transducing histidine kinase"/>
    <property type="match status" value="1"/>
</dbReference>
<dbReference type="PATRIC" id="fig|1637975.4.peg.526"/>
<keyword evidence="11 14" id="KW-1133">Transmembrane helix</keyword>
<evidence type="ECO:0000259" key="16">
    <source>
        <dbReference type="PROSITE" id="PS50885"/>
    </source>
</evidence>
<accession>A0A0Q3QJC3</accession>
<evidence type="ECO:0000313" key="17">
    <source>
        <dbReference type="EMBL" id="KQL17889.1"/>
    </source>
</evidence>
<evidence type="ECO:0000256" key="3">
    <source>
        <dbReference type="ARBA" id="ARBA00012438"/>
    </source>
</evidence>
<evidence type="ECO:0000256" key="6">
    <source>
        <dbReference type="ARBA" id="ARBA00022679"/>
    </source>
</evidence>
<dbReference type="CDD" id="cd06225">
    <property type="entry name" value="HAMP"/>
    <property type="match status" value="1"/>
</dbReference>
<dbReference type="PROSITE" id="PS50885">
    <property type="entry name" value="HAMP"/>
    <property type="match status" value="1"/>
</dbReference>
<dbReference type="InterPro" id="IPR004358">
    <property type="entry name" value="Sig_transdc_His_kin-like_C"/>
</dbReference>
<dbReference type="SMART" id="SM00387">
    <property type="entry name" value="HATPase_c"/>
    <property type="match status" value="1"/>
</dbReference>
<dbReference type="Proteomes" id="UP000050996">
    <property type="component" value="Unassembled WGS sequence"/>
</dbReference>
<comment type="catalytic activity">
    <reaction evidence="1">
        <text>ATP + protein L-histidine = ADP + protein N-phospho-L-histidine.</text>
        <dbReference type="EC" id="2.7.13.3"/>
    </reaction>
</comment>
<dbReference type="PROSITE" id="PS50109">
    <property type="entry name" value="HIS_KIN"/>
    <property type="match status" value="1"/>
</dbReference>
<keyword evidence="9 17" id="KW-0418">Kinase</keyword>
<keyword evidence="8" id="KW-0547">Nucleotide-binding</keyword>
<evidence type="ECO:0000256" key="11">
    <source>
        <dbReference type="ARBA" id="ARBA00022989"/>
    </source>
</evidence>
<dbReference type="Pfam" id="PF00512">
    <property type="entry name" value="HisKA"/>
    <property type="match status" value="1"/>
</dbReference>
<evidence type="ECO:0000256" key="7">
    <source>
        <dbReference type="ARBA" id="ARBA00022692"/>
    </source>
</evidence>
<evidence type="ECO:0000256" key="13">
    <source>
        <dbReference type="ARBA" id="ARBA00023136"/>
    </source>
</evidence>
<feature type="transmembrane region" description="Helical" evidence="14">
    <location>
        <begin position="33"/>
        <end position="52"/>
    </location>
</feature>
<feature type="transmembrane region" description="Helical" evidence="14">
    <location>
        <begin position="190"/>
        <end position="208"/>
    </location>
</feature>
<dbReference type="Gene3D" id="1.10.287.130">
    <property type="match status" value="1"/>
</dbReference>
<keyword evidence="4" id="KW-1003">Cell membrane</keyword>
<keyword evidence="6" id="KW-0808">Transferase</keyword>
<proteinExistence type="predicted"/>
<dbReference type="InterPro" id="IPR003661">
    <property type="entry name" value="HisK_dim/P_dom"/>
</dbReference>
<dbReference type="SMART" id="SM00304">
    <property type="entry name" value="HAMP"/>
    <property type="match status" value="1"/>
</dbReference>
<dbReference type="InterPro" id="IPR036097">
    <property type="entry name" value="HisK_dim/P_sf"/>
</dbReference>
<keyword evidence="10" id="KW-0067">ATP-binding</keyword>
<keyword evidence="13 14" id="KW-0472">Membrane</keyword>
<dbReference type="SUPFAM" id="SSF158472">
    <property type="entry name" value="HAMP domain-like"/>
    <property type="match status" value="1"/>
</dbReference>
<keyword evidence="7 14" id="KW-0812">Transmembrane</keyword>
<evidence type="ECO:0000256" key="10">
    <source>
        <dbReference type="ARBA" id="ARBA00022840"/>
    </source>
</evidence>
<evidence type="ECO:0000256" key="12">
    <source>
        <dbReference type="ARBA" id="ARBA00023012"/>
    </source>
</evidence>
<dbReference type="Pfam" id="PF02518">
    <property type="entry name" value="HATPase_c"/>
    <property type="match status" value="1"/>
</dbReference>
<dbReference type="PANTHER" id="PTHR45528:SF1">
    <property type="entry name" value="SENSOR HISTIDINE KINASE CPXA"/>
    <property type="match status" value="1"/>
</dbReference>
<dbReference type="GO" id="GO:0000155">
    <property type="term" value="F:phosphorelay sensor kinase activity"/>
    <property type="evidence" value="ECO:0007669"/>
    <property type="project" value="InterPro"/>
</dbReference>
<dbReference type="InterPro" id="IPR003594">
    <property type="entry name" value="HATPase_dom"/>
</dbReference>
<dbReference type="STRING" id="1637975.AN957_04220"/>
<sequence>MVKLKHFEDWGINFVLIKNNKRISLLRYWTSRYLITLCIGLVVIAFISALWIRHTTLENRLDMTKLMAQEIADRFVDISEGRPISKGDVPGSLTDRGRFMNIESDPSIYIVDTAGTILSSNRSSKQVFQQFPRVILQNEENVQKLRLEETGRDFYVVKAPIVTQDYSFGWVVIIELEDNLTRVNQEYRQLAIMIISLALLGWAAIYFLSRRLANPIKDVASAAKQVQAGDYNIHLPDDMKEQEVYDLVQSFKEMSNRLQTLETLRTELLAGVTHELKTPVTSISGLLQALNDDVVTGEDAKEFLALSLNETTKMKKMVEDLLAFNSFAANAIPVNKEKHSINEFMDDFIHQWEVIQEDETIDLVFIPLKKDRMVQIDPIRLQQIMTNLLNNARHAIEGKGRINVTLAETNNELTLDIKDSGSGIPSDEQDLIFERFFRGEGKKYKIRGLGLGLPFSKMIAQSLGGDLVLIDSSSSGTTFRITLPMMS</sequence>
<comment type="caution">
    <text evidence="17">The sequence shown here is derived from an EMBL/GenBank/DDBJ whole genome shotgun (WGS) entry which is preliminary data.</text>
</comment>
<keyword evidence="5" id="KW-0597">Phosphoprotein</keyword>
<evidence type="ECO:0000256" key="8">
    <source>
        <dbReference type="ARBA" id="ARBA00022741"/>
    </source>
</evidence>
<comment type="subcellular location">
    <subcellularLocation>
        <location evidence="2">Cell membrane</location>
        <topology evidence="2">Multi-pass membrane protein</topology>
    </subcellularLocation>
</comment>
<feature type="domain" description="HAMP" evidence="16">
    <location>
        <begin position="210"/>
        <end position="263"/>
    </location>
</feature>
<dbReference type="InterPro" id="IPR003660">
    <property type="entry name" value="HAMP_dom"/>
</dbReference>
<dbReference type="InterPro" id="IPR050398">
    <property type="entry name" value="HssS/ArlS-like"/>
</dbReference>
<evidence type="ECO:0000259" key="15">
    <source>
        <dbReference type="PROSITE" id="PS50109"/>
    </source>
</evidence>
<dbReference type="Pfam" id="PF00672">
    <property type="entry name" value="HAMP"/>
    <property type="match status" value="1"/>
</dbReference>
<reference evidence="17 18" key="1">
    <citation type="submission" date="2015-09" db="EMBL/GenBank/DDBJ databases">
        <title>Genome sequencing project for genomic taxonomy and phylogenomics of Bacillus-like bacteria.</title>
        <authorList>
            <person name="Liu B."/>
            <person name="Wang J."/>
            <person name="Zhu Y."/>
            <person name="Liu G."/>
            <person name="Chen Q."/>
            <person name="Chen Z."/>
            <person name="Lan J."/>
            <person name="Che J."/>
            <person name="Ge C."/>
            <person name="Shi H."/>
            <person name="Pan Z."/>
            <person name="Liu X."/>
        </authorList>
    </citation>
    <scope>NUCLEOTIDE SEQUENCE [LARGE SCALE GENOMIC DNA]</scope>
    <source>
        <strain evidence="17 18">FJAT-18043</strain>
    </source>
</reference>
<dbReference type="GO" id="GO:0005886">
    <property type="term" value="C:plasma membrane"/>
    <property type="evidence" value="ECO:0007669"/>
    <property type="project" value="UniProtKB-SubCell"/>
</dbReference>
<dbReference type="InterPro" id="IPR036890">
    <property type="entry name" value="HATPase_C_sf"/>
</dbReference>
<dbReference type="Gene3D" id="3.30.565.10">
    <property type="entry name" value="Histidine kinase-like ATPase, C-terminal domain"/>
    <property type="match status" value="1"/>
</dbReference>
<dbReference type="EC" id="2.7.13.3" evidence="3"/>
<feature type="domain" description="Histidine kinase" evidence="15">
    <location>
        <begin position="271"/>
        <end position="487"/>
    </location>
</feature>
<dbReference type="CDD" id="cd00082">
    <property type="entry name" value="HisKA"/>
    <property type="match status" value="1"/>
</dbReference>
<keyword evidence="12" id="KW-0902">Two-component regulatory system</keyword>
<dbReference type="EMBL" id="LJIX01000006">
    <property type="protein sequence ID" value="KQL17889.1"/>
    <property type="molecule type" value="Genomic_DNA"/>
</dbReference>
<dbReference type="SMART" id="SM00388">
    <property type="entry name" value="HisKA"/>
    <property type="match status" value="1"/>
</dbReference>
<name>A0A0Q3QJC3_9BACI</name>
<evidence type="ECO:0000256" key="14">
    <source>
        <dbReference type="SAM" id="Phobius"/>
    </source>
</evidence>
<dbReference type="AlphaFoldDB" id="A0A0Q3QJC3"/>
<dbReference type="CDD" id="cd00075">
    <property type="entry name" value="HATPase"/>
    <property type="match status" value="1"/>
</dbReference>
<dbReference type="InterPro" id="IPR005467">
    <property type="entry name" value="His_kinase_dom"/>
</dbReference>